<evidence type="ECO:0000313" key="2">
    <source>
        <dbReference type="Proteomes" id="UP000013242"/>
    </source>
</evidence>
<keyword evidence="2" id="KW-1185">Reference proteome</keyword>
<dbReference type="Proteomes" id="UP000013242">
    <property type="component" value="Unassembled WGS sequence"/>
</dbReference>
<organism evidence="1 2">
    <name type="scientific">Thermoanaerobacter thermohydrosulfuricus WC1</name>
    <dbReference type="NCBI Taxonomy" id="1198630"/>
    <lineage>
        <taxon>Bacteria</taxon>
        <taxon>Bacillati</taxon>
        <taxon>Bacillota</taxon>
        <taxon>Clostridia</taxon>
        <taxon>Thermoanaerobacterales</taxon>
        <taxon>Thermoanaerobacteraceae</taxon>
        <taxon>Thermoanaerobacter</taxon>
    </lineage>
</organism>
<dbReference type="EMBL" id="AMYG01000023">
    <property type="protein sequence ID" value="EMT39764.1"/>
    <property type="molecule type" value="Genomic_DNA"/>
</dbReference>
<sequence length="29" mass="3524">MTDSKYYQDWFKKAEQDLKAADICKIKQK</sequence>
<proteinExistence type="predicted"/>
<dbReference type="HOGENOM" id="CLU_3410421_0_0_9"/>
<name>M8CZJ6_THETY</name>
<reference evidence="1 2" key="1">
    <citation type="journal article" date="2013" name="PLoS ONE">
        <title>Genomic Evaluation of Thermoanaerobacter spp. for the Construction of Designer Co-Cultures to Improve Lignocellulosic Biofuel Production.</title>
        <authorList>
            <person name="Verbeke T.J."/>
            <person name="Zhang X."/>
            <person name="Henrissat B."/>
            <person name="Spicer V."/>
            <person name="Rydzak T."/>
            <person name="Krokhin O.V."/>
            <person name="Fristensky B."/>
            <person name="Levin D.B."/>
            <person name="Sparling R."/>
        </authorList>
    </citation>
    <scope>NUCLEOTIDE SEQUENCE [LARGE SCALE GENOMIC DNA]</scope>
    <source>
        <strain evidence="1 2">WC1</strain>
    </source>
</reference>
<comment type="caution">
    <text evidence="1">The sequence shown here is derived from an EMBL/GenBank/DDBJ whole genome shotgun (WGS) entry which is preliminary data.</text>
</comment>
<gene>
    <name evidence="1" type="ORF">TthWC1_0678</name>
</gene>
<accession>M8CZJ6</accession>
<evidence type="ECO:0000313" key="1">
    <source>
        <dbReference type="EMBL" id="EMT39764.1"/>
    </source>
</evidence>
<dbReference type="AlphaFoldDB" id="M8CZJ6"/>
<protein>
    <submittedName>
        <fullName evidence="1">Uncharacterized protein</fullName>
    </submittedName>
</protein>